<evidence type="ECO:0000256" key="1">
    <source>
        <dbReference type="SAM" id="MobiDB-lite"/>
    </source>
</evidence>
<dbReference type="EMBL" id="BNAO01000002">
    <property type="protein sequence ID" value="GHG65664.1"/>
    <property type="molecule type" value="Genomic_DNA"/>
</dbReference>
<evidence type="ECO:0000313" key="3">
    <source>
        <dbReference type="Proteomes" id="UP000659697"/>
    </source>
</evidence>
<organism evidence="2 3">
    <name type="scientific">Alishewanella longhuensis</name>
    <dbReference type="NCBI Taxonomy" id="1091037"/>
    <lineage>
        <taxon>Bacteria</taxon>
        <taxon>Pseudomonadati</taxon>
        <taxon>Pseudomonadota</taxon>
        <taxon>Gammaproteobacteria</taxon>
        <taxon>Alteromonadales</taxon>
        <taxon>Alteromonadaceae</taxon>
        <taxon>Alishewanella</taxon>
    </lineage>
</organism>
<name>A0ABQ3KWN1_9ALTE</name>
<evidence type="ECO:0000313" key="2">
    <source>
        <dbReference type="EMBL" id="GHG65664.1"/>
    </source>
</evidence>
<protein>
    <submittedName>
        <fullName evidence="2">Uncharacterized protein</fullName>
    </submittedName>
</protein>
<dbReference type="Proteomes" id="UP000659697">
    <property type="component" value="Unassembled WGS sequence"/>
</dbReference>
<gene>
    <name evidence="2" type="ORF">GCM10010919_13140</name>
</gene>
<feature type="region of interest" description="Disordered" evidence="1">
    <location>
        <begin position="1"/>
        <end position="21"/>
    </location>
</feature>
<feature type="compositionally biased region" description="Low complexity" evidence="1">
    <location>
        <begin position="8"/>
        <end position="19"/>
    </location>
</feature>
<sequence>MPNEERWQYAQEQSQQRQQINHDKCGVKKVWHNDIPLIFISVDRYFGAISSVVPAMKASASN</sequence>
<keyword evidence="3" id="KW-1185">Reference proteome</keyword>
<accession>A0ABQ3KWN1</accession>
<reference evidence="3" key="1">
    <citation type="journal article" date="2019" name="Int. J. Syst. Evol. Microbiol.">
        <title>The Global Catalogue of Microorganisms (GCM) 10K type strain sequencing project: providing services to taxonomists for standard genome sequencing and annotation.</title>
        <authorList>
            <consortium name="The Broad Institute Genomics Platform"/>
            <consortium name="The Broad Institute Genome Sequencing Center for Infectious Disease"/>
            <person name="Wu L."/>
            <person name="Ma J."/>
        </authorList>
    </citation>
    <scope>NUCLEOTIDE SEQUENCE [LARGE SCALE GENOMIC DNA]</scope>
    <source>
        <strain evidence="3">CGMCC 1.7003</strain>
    </source>
</reference>
<proteinExistence type="predicted"/>
<comment type="caution">
    <text evidence="2">The sequence shown here is derived from an EMBL/GenBank/DDBJ whole genome shotgun (WGS) entry which is preliminary data.</text>
</comment>